<dbReference type="SUPFAM" id="SSF53335">
    <property type="entry name" value="S-adenosyl-L-methionine-dependent methyltransferases"/>
    <property type="match status" value="1"/>
</dbReference>
<dbReference type="Proteomes" id="UP000316184">
    <property type="component" value="Unassembled WGS sequence"/>
</dbReference>
<dbReference type="GO" id="GO:0008168">
    <property type="term" value="F:methyltransferase activity"/>
    <property type="evidence" value="ECO:0007669"/>
    <property type="project" value="UniProtKB-KW"/>
</dbReference>
<name>A0A561U9Q3_9PSEU</name>
<dbReference type="Gene3D" id="3.40.50.150">
    <property type="entry name" value="Vaccinia Virus protein VP39"/>
    <property type="match status" value="1"/>
</dbReference>
<organism evidence="1 2">
    <name type="scientific">Saccharopolyspora dendranthemae</name>
    <dbReference type="NCBI Taxonomy" id="1181886"/>
    <lineage>
        <taxon>Bacteria</taxon>
        <taxon>Bacillati</taxon>
        <taxon>Actinomycetota</taxon>
        <taxon>Actinomycetes</taxon>
        <taxon>Pseudonocardiales</taxon>
        <taxon>Pseudonocardiaceae</taxon>
        <taxon>Saccharopolyspora</taxon>
    </lineage>
</organism>
<dbReference type="InterPro" id="IPR008884">
    <property type="entry name" value="TylF_MeTrfase"/>
</dbReference>
<sequence length="280" mass="31017">MNLLSRALKPVRVAAREKLQRAVSDAVAGVVRPEVDRAITATRDFEMRSRRDLFAAGERDAAISTARLVHQEMASARMLPDPIATLKHALSLAPADGMALEFGVYSGTTLTEIARSRKGVDVYGFDSFEGLPEHWRAGFPEGTFGGEMLPDGPPRVKGAELVVGWFDDTLPKFLEAHRGPVSFLHVDCDIYSSTKTVLELVGPRLRPGSVVVFDEFFNYPGWQFGEYRAWGEHVDATGWKFSYEAFTIDNEQVAVRLTDVGSHVDIERFAPAPRAAVQHR</sequence>
<dbReference type="GO" id="GO:0032259">
    <property type="term" value="P:methylation"/>
    <property type="evidence" value="ECO:0007669"/>
    <property type="project" value="UniProtKB-KW"/>
</dbReference>
<dbReference type="EMBL" id="VIWX01000002">
    <property type="protein sequence ID" value="TWF96085.1"/>
    <property type="molecule type" value="Genomic_DNA"/>
</dbReference>
<keyword evidence="1" id="KW-0489">Methyltransferase</keyword>
<proteinExistence type="predicted"/>
<dbReference type="PANTHER" id="PTHR40036">
    <property type="entry name" value="MACROCIN O-METHYLTRANSFERASE"/>
    <property type="match status" value="1"/>
</dbReference>
<keyword evidence="2" id="KW-1185">Reference proteome</keyword>
<dbReference type="PANTHER" id="PTHR40036:SF1">
    <property type="entry name" value="MACROCIN O-METHYLTRANSFERASE"/>
    <property type="match status" value="1"/>
</dbReference>
<accession>A0A561U9Q3</accession>
<reference evidence="1 2" key="1">
    <citation type="submission" date="2019-06" db="EMBL/GenBank/DDBJ databases">
        <title>Sequencing the genomes of 1000 actinobacteria strains.</title>
        <authorList>
            <person name="Klenk H.-P."/>
        </authorList>
    </citation>
    <scope>NUCLEOTIDE SEQUENCE [LARGE SCALE GENOMIC DNA]</scope>
    <source>
        <strain evidence="1 2">DSM 46699</strain>
    </source>
</reference>
<dbReference type="AlphaFoldDB" id="A0A561U9Q3"/>
<dbReference type="Pfam" id="PF13578">
    <property type="entry name" value="Methyltransf_24"/>
    <property type="match status" value="1"/>
</dbReference>
<keyword evidence="1" id="KW-0808">Transferase</keyword>
<comment type="caution">
    <text evidence="1">The sequence shown here is derived from an EMBL/GenBank/DDBJ whole genome shotgun (WGS) entry which is preliminary data.</text>
</comment>
<dbReference type="RefSeq" id="WP_342788506.1">
    <property type="nucleotide sequence ID" value="NZ_VIWX01000002.1"/>
</dbReference>
<gene>
    <name evidence="1" type="ORF">FHU35_121086</name>
</gene>
<dbReference type="InterPro" id="IPR029063">
    <property type="entry name" value="SAM-dependent_MTases_sf"/>
</dbReference>
<protein>
    <submittedName>
        <fullName evidence="1">Methyltransferase family protein</fullName>
    </submittedName>
</protein>
<evidence type="ECO:0000313" key="2">
    <source>
        <dbReference type="Proteomes" id="UP000316184"/>
    </source>
</evidence>
<evidence type="ECO:0000313" key="1">
    <source>
        <dbReference type="EMBL" id="TWF96085.1"/>
    </source>
</evidence>